<dbReference type="InterPro" id="IPR000515">
    <property type="entry name" value="MetI-like"/>
</dbReference>
<dbReference type="InterPro" id="IPR051393">
    <property type="entry name" value="ABC_transporter_permease"/>
</dbReference>
<dbReference type="PROSITE" id="PS50928">
    <property type="entry name" value="ABC_TM1"/>
    <property type="match status" value="1"/>
</dbReference>
<evidence type="ECO:0000256" key="1">
    <source>
        <dbReference type="ARBA" id="ARBA00004651"/>
    </source>
</evidence>
<feature type="transmembrane region" description="Helical" evidence="7">
    <location>
        <begin position="285"/>
        <end position="311"/>
    </location>
</feature>
<accession>A0ABT1LA36</accession>
<keyword evidence="2 7" id="KW-0813">Transport</keyword>
<evidence type="ECO:0000256" key="7">
    <source>
        <dbReference type="RuleBase" id="RU363032"/>
    </source>
</evidence>
<protein>
    <submittedName>
        <fullName evidence="9">Sugar ABC transporter permease</fullName>
    </submittedName>
</protein>
<proteinExistence type="inferred from homology"/>
<dbReference type="EMBL" id="JANCLU010000005">
    <property type="protein sequence ID" value="MCP8938329.1"/>
    <property type="molecule type" value="Genomic_DNA"/>
</dbReference>
<comment type="caution">
    <text evidence="9">The sequence shown here is derived from an EMBL/GenBank/DDBJ whole genome shotgun (WGS) entry which is preliminary data.</text>
</comment>
<dbReference type="Proteomes" id="UP001205890">
    <property type="component" value="Unassembled WGS sequence"/>
</dbReference>
<keyword evidence="4 7" id="KW-0812">Transmembrane</keyword>
<keyword evidence="5 7" id="KW-1133">Transmembrane helix</keyword>
<evidence type="ECO:0000256" key="6">
    <source>
        <dbReference type="ARBA" id="ARBA00023136"/>
    </source>
</evidence>
<keyword evidence="6 7" id="KW-0472">Membrane</keyword>
<dbReference type="Pfam" id="PF00528">
    <property type="entry name" value="BPD_transp_1"/>
    <property type="match status" value="1"/>
</dbReference>
<evidence type="ECO:0000259" key="8">
    <source>
        <dbReference type="PROSITE" id="PS50928"/>
    </source>
</evidence>
<evidence type="ECO:0000256" key="3">
    <source>
        <dbReference type="ARBA" id="ARBA00022475"/>
    </source>
</evidence>
<keyword evidence="10" id="KW-1185">Reference proteome</keyword>
<feature type="domain" description="ABC transmembrane type-1" evidence="8">
    <location>
        <begin position="95"/>
        <end position="309"/>
    </location>
</feature>
<dbReference type="RefSeq" id="WP_254740133.1">
    <property type="nucleotide sequence ID" value="NZ_JANCLU010000005.1"/>
</dbReference>
<feature type="transmembrane region" description="Helical" evidence="7">
    <location>
        <begin position="132"/>
        <end position="152"/>
    </location>
</feature>
<feature type="transmembrane region" description="Helical" evidence="7">
    <location>
        <begin position="228"/>
        <end position="250"/>
    </location>
</feature>
<evidence type="ECO:0000313" key="9">
    <source>
        <dbReference type="EMBL" id="MCP8938329.1"/>
    </source>
</evidence>
<feature type="transmembrane region" description="Helical" evidence="7">
    <location>
        <begin position="99"/>
        <end position="120"/>
    </location>
</feature>
<dbReference type="Gene3D" id="1.10.3720.10">
    <property type="entry name" value="MetI-like"/>
    <property type="match status" value="1"/>
</dbReference>
<feature type="transmembrane region" description="Helical" evidence="7">
    <location>
        <begin position="183"/>
        <end position="207"/>
    </location>
</feature>
<dbReference type="InterPro" id="IPR035906">
    <property type="entry name" value="MetI-like_sf"/>
</dbReference>
<organism evidence="9 10">
    <name type="scientific">Alsobacter ponti</name>
    <dbReference type="NCBI Taxonomy" id="2962936"/>
    <lineage>
        <taxon>Bacteria</taxon>
        <taxon>Pseudomonadati</taxon>
        <taxon>Pseudomonadota</taxon>
        <taxon>Alphaproteobacteria</taxon>
        <taxon>Hyphomicrobiales</taxon>
        <taxon>Alsobacteraceae</taxon>
        <taxon>Alsobacter</taxon>
    </lineage>
</organism>
<gene>
    <name evidence="9" type="ORF">NK718_07365</name>
</gene>
<name>A0ABT1LA36_9HYPH</name>
<feature type="transmembrane region" description="Helical" evidence="7">
    <location>
        <begin position="37"/>
        <end position="57"/>
    </location>
</feature>
<evidence type="ECO:0000313" key="10">
    <source>
        <dbReference type="Proteomes" id="UP001205890"/>
    </source>
</evidence>
<comment type="similarity">
    <text evidence="7">Belongs to the binding-protein-dependent transport system permease family.</text>
</comment>
<comment type="subcellular location">
    <subcellularLocation>
        <location evidence="1 7">Cell membrane</location>
        <topology evidence="1 7">Multi-pass membrane protein</topology>
    </subcellularLocation>
</comment>
<keyword evidence="3" id="KW-1003">Cell membrane</keyword>
<reference evidence="9 10" key="1">
    <citation type="submission" date="2022-07" db="EMBL/GenBank/DDBJ databases">
        <authorList>
            <person name="Li W.-J."/>
            <person name="Deng Q.-Q."/>
        </authorList>
    </citation>
    <scope>NUCLEOTIDE SEQUENCE [LARGE SCALE GENOMIC DNA]</scope>
    <source>
        <strain evidence="9 10">SYSU M60028</strain>
    </source>
</reference>
<dbReference type="PANTHER" id="PTHR30193">
    <property type="entry name" value="ABC TRANSPORTER PERMEASE PROTEIN"/>
    <property type="match status" value="1"/>
</dbReference>
<dbReference type="PANTHER" id="PTHR30193:SF45">
    <property type="entry name" value="ABC TRANSPORTER PERMEASE PROTEIN"/>
    <property type="match status" value="1"/>
</dbReference>
<sequence length="325" mass="35635">MSLSRATPGRLGGGAPREADLPLRQSWRARWREWGPGYMLVAPAVVLILLMMLYPVLQTLYFSVSRVQLPSFRTTFVGLDNFARILSSPDTLPLAQRTLVWVAGIVVFRISLGLAAALVFNARVPGTVWLRALVILPWTIPSVVGANLWRWIFQTDSGVLNQSLRAWGLESWALNWLGSPDTAMLAVIVAYGWAGFPFVMLLILARLQGVPQELYEAARIDGANAWQLFRYITLPSLKSVLVVALILEIVSGLNSFDTLVIMTGGGPAKATQIWGLEIYKTGFGAFNLGVASALSVLMFIAVLVVFVFYGAASRAAQRQRREGLA</sequence>
<evidence type="ECO:0000256" key="5">
    <source>
        <dbReference type="ARBA" id="ARBA00022989"/>
    </source>
</evidence>
<evidence type="ECO:0000256" key="2">
    <source>
        <dbReference type="ARBA" id="ARBA00022448"/>
    </source>
</evidence>
<dbReference type="CDD" id="cd06261">
    <property type="entry name" value="TM_PBP2"/>
    <property type="match status" value="1"/>
</dbReference>
<dbReference type="SUPFAM" id="SSF161098">
    <property type="entry name" value="MetI-like"/>
    <property type="match status" value="1"/>
</dbReference>
<evidence type="ECO:0000256" key="4">
    <source>
        <dbReference type="ARBA" id="ARBA00022692"/>
    </source>
</evidence>